<gene>
    <name evidence="1" type="ORF">JCM19314_3437</name>
</gene>
<dbReference type="InterPro" id="IPR015946">
    <property type="entry name" value="KH_dom-like_a/b"/>
</dbReference>
<accession>A0A090QB01</accession>
<dbReference type="EMBL" id="BBMM01000002">
    <property type="protein sequence ID" value="GAK99392.1"/>
    <property type="molecule type" value="Genomic_DNA"/>
</dbReference>
<organism evidence="1 2">
    <name type="scientific">Nonlabens ulvanivorans</name>
    <name type="common">Persicivirga ulvanivorans</name>
    <dbReference type="NCBI Taxonomy" id="906888"/>
    <lineage>
        <taxon>Bacteria</taxon>
        <taxon>Pseudomonadati</taxon>
        <taxon>Bacteroidota</taxon>
        <taxon>Flavobacteriia</taxon>
        <taxon>Flavobacteriales</taxon>
        <taxon>Flavobacteriaceae</taxon>
        <taxon>Nonlabens</taxon>
    </lineage>
</organism>
<dbReference type="PANTHER" id="PTHR42830:SF2">
    <property type="entry name" value="OSMC_OHR FAMILY PROTEIN"/>
    <property type="match status" value="1"/>
</dbReference>
<dbReference type="Proteomes" id="UP000029226">
    <property type="component" value="Unassembled WGS sequence"/>
</dbReference>
<reference evidence="1 2" key="1">
    <citation type="journal article" date="2014" name="Genome Announc.">
        <title>Draft Genome Sequences of Marine Flavobacterium Nonlabens Strains NR17, NR24, NR27, NR32, NR33, and Ara13.</title>
        <authorList>
            <person name="Nakanishi M."/>
            <person name="Meirelles P."/>
            <person name="Suzuki R."/>
            <person name="Takatani N."/>
            <person name="Mino S."/>
            <person name="Suda W."/>
            <person name="Oshima K."/>
            <person name="Hattori M."/>
            <person name="Ohkuma M."/>
            <person name="Hosokawa M."/>
            <person name="Miyashita K."/>
            <person name="Thompson F.L."/>
            <person name="Niwa A."/>
            <person name="Sawabe T."/>
            <person name="Sawabe T."/>
        </authorList>
    </citation>
    <scope>NUCLEOTIDE SEQUENCE [LARGE SCALE GENOMIC DNA]</scope>
    <source>
        <strain evidence="2">JCM19314</strain>
    </source>
</reference>
<evidence type="ECO:0000313" key="2">
    <source>
        <dbReference type="Proteomes" id="UP000029226"/>
    </source>
</evidence>
<comment type="caution">
    <text evidence="1">The sequence shown here is derived from an EMBL/GenBank/DDBJ whole genome shotgun (WGS) entry which is preliminary data.</text>
</comment>
<dbReference type="Pfam" id="PF02566">
    <property type="entry name" value="OsmC"/>
    <property type="match status" value="1"/>
</dbReference>
<evidence type="ECO:0000313" key="1">
    <source>
        <dbReference type="EMBL" id="GAK99392.1"/>
    </source>
</evidence>
<dbReference type="Gene3D" id="3.30.300.20">
    <property type="match status" value="1"/>
</dbReference>
<dbReference type="InterPro" id="IPR036102">
    <property type="entry name" value="OsmC/Ohrsf"/>
</dbReference>
<dbReference type="AlphaFoldDB" id="A0A090QB01"/>
<sequence length="161" mass="18513">MHQLLHHPRHFRMKKEFFFEVQTQWKKGQFKNHKTHTSIIEGKKDIIVSAAREFKGDKNKHNPEDLLLSALSSCHMMSYFYVCQQHGIDVLEYTDKVSGTLLLNEDASGAFQKVILNPEVLILDAQQIDIATKLHEEAHQLCFIANSVNFAIDIKPIVKVS</sequence>
<name>A0A090QB01_NONUL</name>
<proteinExistence type="predicted"/>
<dbReference type="PANTHER" id="PTHR42830">
    <property type="entry name" value="OSMOTICALLY INDUCIBLE FAMILY PROTEIN"/>
    <property type="match status" value="1"/>
</dbReference>
<dbReference type="InterPro" id="IPR052707">
    <property type="entry name" value="OsmC_Ohr_Peroxiredoxin"/>
</dbReference>
<protein>
    <submittedName>
        <fullName evidence="1">OsmC/Ohr family protein</fullName>
    </submittedName>
</protein>
<dbReference type="InterPro" id="IPR003718">
    <property type="entry name" value="OsmC/Ohr_fam"/>
</dbReference>
<dbReference type="SUPFAM" id="SSF82784">
    <property type="entry name" value="OsmC-like"/>
    <property type="match status" value="1"/>
</dbReference>